<dbReference type="AlphaFoldDB" id="A0A4R3HT40"/>
<name>A0A4R3HT40_9GAMM</name>
<reference evidence="2 3" key="1">
    <citation type="submission" date="2019-03" db="EMBL/GenBank/DDBJ databases">
        <title>Genomic Encyclopedia of Archaeal and Bacterial Type Strains, Phase II (KMG-II): from individual species to whole genera.</title>
        <authorList>
            <person name="Goeker M."/>
        </authorList>
    </citation>
    <scope>NUCLEOTIDE SEQUENCE [LARGE SCALE GENOMIC DNA]</scope>
    <source>
        <strain evidence="2 3">DSM 15388</strain>
    </source>
</reference>
<organism evidence="2 3">
    <name type="scientific">Reinekea marinisedimentorum</name>
    <dbReference type="NCBI Taxonomy" id="230495"/>
    <lineage>
        <taxon>Bacteria</taxon>
        <taxon>Pseudomonadati</taxon>
        <taxon>Pseudomonadota</taxon>
        <taxon>Gammaproteobacteria</taxon>
        <taxon>Oceanospirillales</taxon>
        <taxon>Saccharospirillaceae</taxon>
        <taxon>Reinekea</taxon>
    </lineage>
</organism>
<gene>
    <name evidence="2" type="ORF">BCF53_12720</name>
</gene>
<protein>
    <recommendedName>
        <fullName evidence="1">HipA-like kinase domain-containing protein</fullName>
    </recommendedName>
</protein>
<dbReference type="EMBL" id="SLZR01000027">
    <property type="protein sequence ID" value="TCS36138.1"/>
    <property type="molecule type" value="Genomic_DNA"/>
</dbReference>
<dbReference type="OrthoDB" id="8440774at2"/>
<evidence type="ECO:0000313" key="2">
    <source>
        <dbReference type="EMBL" id="TCS36138.1"/>
    </source>
</evidence>
<keyword evidence="3" id="KW-1185">Reference proteome</keyword>
<evidence type="ECO:0000313" key="3">
    <source>
        <dbReference type="Proteomes" id="UP000295793"/>
    </source>
</evidence>
<dbReference type="Pfam" id="PF20613">
    <property type="entry name" value="HipA_2"/>
    <property type="match status" value="1"/>
</dbReference>
<feature type="domain" description="HipA-like kinase" evidence="1">
    <location>
        <begin position="9"/>
        <end position="246"/>
    </location>
</feature>
<dbReference type="InterPro" id="IPR046748">
    <property type="entry name" value="HipA_2"/>
</dbReference>
<proteinExistence type="predicted"/>
<dbReference type="RefSeq" id="WP_132704009.1">
    <property type="nucleotide sequence ID" value="NZ_SLZR01000027.1"/>
</dbReference>
<dbReference type="Proteomes" id="UP000295793">
    <property type="component" value="Unassembled WGS sequence"/>
</dbReference>
<sequence>MDSPEYLDIEQIIKPSIQGMSGVFYCKAEDGNNYWVKGHNVGRIDQIKEWLCGHLAIAFGLPIAPFCIASIDEYLVTNLPSQMKVIGYGPVFASKDVGPSATWFGAESNAELVPENLRRELLLFDYWIFNSDRQFHNPNLLWESQSDTMIVIDHNLAFDCDLEESVLIDCHIFTDVDREPFRDLSTRCDLISRMDSAIDSIEAKIHKIPEEWSWSDLEQTRPTGLELNVLLTKLKRYKGNEAFWSVL</sequence>
<comment type="caution">
    <text evidence="2">The sequence shown here is derived from an EMBL/GenBank/DDBJ whole genome shotgun (WGS) entry which is preliminary data.</text>
</comment>
<accession>A0A4R3HT40</accession>
<evidence type="ECO:0000259" key="1">
    <source>
        <dbReference type="Pfam" id="PF20613"/>
    </source>
</evidence>